<dbReference type="Proteomes" id="UP000664349">
    <property type="component" value="Unassembled WGS sequence"/>
</dbReference>
<accession>A0ABS3GI56</accession>
<proteinExistence type="predicted"/>
<organism evidence="1 2">
    <name type="scientific">Chromobacterium haemolyticum</name>
    <dbReference type="NCBI Taxonomy" id="394935"/>
    <lineage>
        <taxon>Bacteria</taxon>
        <taxon>Pseudomonadati</taxon>
        <taxon>Pseudomonadota</taxon>
        <taxon>Betaproteobacteria</taxon>
        <taxon>Neisseriales</taxon>
        <taxon>Chromobacteriaceae</taxon>
        <taxon>Chromobacterium</taxon>
    </lineage>
</organism>
<evidence type="ECO:0000313" key="1">
    <source>
        <dbReference type="EMBL" id="MBO0414732.1"/>
    </source>
</evidence>
<dbReference type="Gene3D" id="3.30.1930.10">
    <property type="entry name" value="capsid protein of prophage domain"/>
    <property type="match status" value="1"/>
</dbReference>
<dbReference type="Pfam" id="PF03864">
    <property type="entry name" value="Phage_cap_E"/>
    <property type="match status" value="1"/>
</dbReference>
<protein>
    <submittedName>
        <fullName evidence="1">Major capsid protein</fullName>
    </submittedName>
</protein>
<name>A0ABS3GI56_9NEIS</name>
<evidence type="ECO:0000313" key="2">
    <source>
        <dbReference type="Proteomes" id="UP000664349"/>
    </source>
</evidence>
<dbReference type="RefSeq" id="WP_114152752.1">
    <property type="nucleotide sequence ID" value="NZ_JAEILV010000003.1"/>
</dbReference>
<reference evidence="1 2" key="1">
    <citation type="submission" date="2021-03" db="EMBL/GenBank/DDBJ databases">
        <title>First Case of infection caused by Chromobacterium haemolyticum derived from water in China.</title>
        <authorList>
            <person name="Chen J."/>
            <person name="Liu C."/>
        </authorList>
    </citation>
    <scope>NUCLEOTIDE SEQUENCE [LARGE SCALE GENOMIC DNA]</scope>
    <source>
        <strain evidence="1 2">WJ-5</strain>
    </source>
</reference>
<keyword evidence="2" id="KW-1185">Reference proteome</keyword>
<dbReference type="InterPro" id="IPR005564">
    <property type="entry name" value="Major_capsid_GpE"/>
</dbReference>
<gene>
    <name evidence="1" type="ORF">J1C50_04345</name>
</gene>
<sequence>MPTTIADILKDPAFGVASLTESIKLLPNMYSKVGQRGIFTRKGVNTRTVVIEYANGRLHLLGPKDLGAPGSRSARKGRNVRSFVIPHIPHDDTILASDLSGSRGFGSTDPVADVAAVVNDRLQEMKARHDLTQEWMMLGAIKGQILDGDGNLLYDLFKEYGISKKTIEFKLSDAAFDVKRACMNVSRHIEKNLMGDRYTNKLVWVDADFFDALTAHPKVEKAFQGWAAAQEALGGDTRSGFKFGGLTFEEYVGEVSDSSDKLHPLIDPGRGHVVPLGTVNSFRTYDAPGDFMEAVGTVGEPYYAKIKNTDFDRGVDVHTQSNPLPLCLRPEMLVELALK</sequence>
<comment type="caution">
    <text evidence="1">The sequence shown here is derived from an EMBL/GenBank/DDBJ whole genome shotgun (WGS) entry which is preliminary data.</text>
</comment>
<dbReference type="EMBL" id="JAFLRD010000003">
    <property type="protein sequence ID" value="MBO0414732.1"/>
    <property type="molecule type" value="Genomic_DNA"/>
</dbReference>
<dbReference type="Gene3D" id="3.15.30.10">
    <property type="entry name" value="putative capsid protein of prophage domain like"/>
    <property type="match status" value="1"/>
</dbReference>